<evidence type="ECO:0000256" key="2">
    <source>
        <dbReference type="ARBA" id="ARBA00004613"/>
    </source>
</evidence>
<sequence length="318" mass="36714">MSHELTKKAQTTPVRNYPPSCRDSCRDSSRECWVPWQALGQFPSTARTIPPEQLCSGTWNQDAGSLDHNCPDTLACIKIITSKIKNVDFWAPLPPSAPVATISRNPDAETQPAHESLKPQRVHFQSQNFHNILHWQPGRACAGNSSIYFVQYKTYGQRQWKNKEDCWGIREFFCDLTNETSDIWEPYYGRVRTTLAGVHSGWTMTQRFSPWWETKIDPPFMNITQVNGSLLVNLHAPNLPYRDQKRKNVSMEYYGLVYRVFVINNSLEKEQKVYEGAHRVVEIEALTPHTGYCIVAEMYQPTLDRRSQRSQERCVESP</sequence>
<organism evidence="18 19">
    <name type="scientific">Delphinapterus leucas</name>
    <name type="common">Beluga whale</name>
    <dbReference type="NCBI Taxonomy" id="9749"/>
    <lineage>
        <taxon>Eukaryota</taxon>
        <taxon>Metazoa</taxon>
        <taxon>Chordata</taxon>
        <taxon>Craniata</taxon>
        <taxon>Vertebrata</taxon>
        <taxon>Euteleostomi</taxon>
        <taxon>Mammalia</taxon>
        <taxon>Eutheria</taxon>
        <taxon>Laurasiatheria</taxon>
        <taxon>Artiodactyla</taxon>
        <taxon>Whippomorpha</taxon>
        <taxon>Cetacea</taxon>
        <taxon>Odontoceti</taxon>
        <taxon>Monodontidae</taxon>
        <taxon>Delphinapterus</taxon>
    </lineage>
</organism>
<evidence type="ECO:0000256" key="15">
    <source>
        <dbReference type="SAM" id="MobiDB-lite"/>
    </source>
</evidence>
<dbReference type="Pfam" id="PF09294">
    <property type="entry name" value="Interfer-bind"/>
    <property type="match status" value="1"/>
</dbReference>
<dbReference type="CTD" id="116379"/>
<feature type="region of interest" description="Disordered" evidence="15">
    <location>
        <begin position="1"/>
        <end position="20"/>
    </location>
</feature>
<dbReference type="AlphaFoldDB" id="A0A2Y9M9E1"/>
<dbReference type="SUPFAM" id="SSF49265">
    <property type="entry name" value="Fibronectin type III"/>
    <property type="match status" value="2"/>
</dbReference>
<keyword evidence="10 19" id="KW-0675">Receptor</keyword>
<proteinExistence type="inferred from homology"/>
<reference evidence="19" key="1">
    <citation type="submission" date="2025-08" db="UniProtKB">
        <authorList>
            <consortium name="RefSeq"/>
        </authorList>
    </citation>
    <scope>IDENTIFICATION</scope>
    <source>
        <tissue evidence="19">Blood</tissue>
    </source>
</reference>
<comment type="similarity">
    <text evidence="3">Belongs to the type II cytokine receptor family.</text>
</comment>
<keyword evidence="4" id="KW-0964">Secreted</keyword>
<dbReference type="GO" id="GO:0005886">
    <property type="term" value="C:plasma membrane"/>
    <property type="evidence" value="ECO:0007669"/>
    <property type="project" value="TreeGrafter"/>
</dbReference>
<dbReference type="GO" id="GO:0004896">
    <property type="term" value="F:cytokine receptor activity"/>
    <property type="evidence" value="ECO:0007669"/>
    <property type="project" value="TreeGrafter"/>
</dbReference>
<evidence type="ECO:0000256" key="11">
    <source>
        <dbReference type="ARBA" id="ARBA00054691"/>
    </source>
</evidence>
<gene>
    <name evidence="19" type="primary">IL22RA2</name>
</gene>
<keyword evidence="7" id="KW-0677">Repeat</keyword>
<accession>A0A2Y9M9E1</accession>
<dbReference type="InterPro" id="IPR013783">
    <property type="entry name" value="Ig-like_fold"/>
</dbReference>
<dbReference type="Proteomes" id="UP000248483">
    <property type="component" value="Unplaced"/>
</dbReference>
<evidence type="ECO:0000259" key="17">
    <source>
        <dbReference type="Pfam" id="PF09294"/>
    </source>
</evidence>
<dbReference type="InParanoid" id="A0A2Y9M9E1"/>
<dbReference type="KEGG" id="dle:111168305"/>
<dbReference type="FunCoup" id="A0A2Y9M9E1">
    <property type="interactions" value="4"/>
</dbReference>
<name>A0A2Y9M9E1_DELLE</name>
<dbReference type="InterPro" id="IPR003961">
    <property type="entry name" value="FN3_dom"/>
</dbReference>
<evidence type="ECO:0000256" key="4">
    <source>
        <dbReference type="ARBA" id="ARBA00022525"/>
    </source>
</evidence>
<evidence type="ECO:0000256" key="10">
    <source>
        <dbReference type="ARBA" id="ARBA00023170"/>
    </source>
</evidence>
<keyword evidence="18" id="KW-1185">Reference proteome</keyword>
<dbReference type="Gene3D" id="2.60.40.10">
    <property type="entry name" value="Immunoglobulins"/>
    <property type="match status" value="2"/>
</dbReference>
<feature type="domain" description="Interferon/interleukin receptor" evidence="17">
    <location>
        <begin position="214"/>
        <end position="316"/>
    </location>
</feature>
<evidence type="ECO:0000256" key="1">
    <source>
        <dbReference type="ARBA" id="ARBA00004479"/>
    </source>
</evidence>
<evidence type="ECO:0000256" key="7">
    <source>
        <dbReference type="ARBA" id="ARBA00022737"/>
    </source>
</evidence>
<keyword evidence="9" id="KW-1015">Disulfide bond</keyword>
<dbReference type="InterPro" id="IPR015373">
    <property type="entry name" value="Interferon/interleukin_rcp_dom"/>
</dbReference>
<dbReference type="RefSeq" id="XP_022417661.1">
    <property type="nucleotide sequence ID" value="XM_022561953.1"/>
</dbReference>
<keyword evidence="8" id="KW-1133">Transmembrane helix</keyword>
<dbReference type="FunFam" id="2.60.40.10:FF:000348">
    <property type="entry name" value="Interleukin 20 receptor subunit alpha"/>
    <property type="match status" value="1"/>
</dbReference>
<evidence type="ECO:0000256" key="8">
    <source>
        <dbReference type="ARBA" id="ARBA00022989"/>
    </source>
</evidence>
<dbReference type="FunFam" id="2.60.40.10:FF:001095">
    <property type="entry name" value="Interleukin 22 receptor, alpha 2"/>
    <property type="match status" value="1"/>
</dbReference>
<evidence type="ECO:0000256" key="6">
    <source>
        <dbReference type="ARBA" id="ARBA00022729"/>
    </source>
</evidence>
<dbReference type="PANTHER" id="PTHR20859">
    <property type="entry name" value="INTERFERON/INTERLEUKIN RECEPTOR"/>
    <property type="match status" value="1"/>
</dbReference>
<keyword evidence="8" id="KW-0472">Membrane</keyword>
<dbReference type="GO" id="GO:0005576">
    <property type="term" value="C:extracellular region"/>
    <property type="evidence" value="ECO:0007669"/>
    <property type="project" value="UniProtKB-SubCell"/>
</dbReference>
<evidence type="ECO:0000259" key="16">
    <source>
        <dbReference type="Pfam" id="PF01108"/>
    </source>
</evidence>
<dbReference type="GeneID" id="111168305"/>
<dbReference type="InterPro" id="IPR050650">
    <property type="entry name" value="Type-II_Cytokine-TF_Rcpt"/>
</dbReference>
<keyword evidence="6" id="KW-0732">Signal</keyword>
<evidence type="ECO:0000256" key="12">
    <source>
        <dbReference type="ARBA" id="ARBA00071142"/>
    </source>
</evidence>
<evidence type="ECO:0000256" key="5">
    <source>
        <dbReference type="ARBA" id="ARBA00022692"/>
    </source>
</evidence>
<protein>
    <recommendedName>
        <fullName evidence="12">Interleukin-22 receptor subunit alpha-2</fullName>
    </recommendedName>
    <alternativeName>
        <fullName evidence="14">Cytokine receptor family type 2, soluble 1</fullName>
    </alternativeName>
    <alternativeName>
        <fullName evidence="13">Interleukin-22-binding protein</fullName>
    </alternativeName>
</protein>
<comment type="subcellular location">
    <subcellularLocation>
        <location evidence="1">Membrane</location>
        <topology evidence="1">Single-pass type I membrane protein</topology>
    </subcellularLocation>
    <subcellularLocation>
        <location evidence="2">Secreted</location>
    </subcellularLocation>
</comment>
<evidence type="ECO:0000256" key="13">
    <source>
        <dbReference type="ARBA" id="ARBA00075144"/>
    </source>
</evidence>
<keyword evidence="5" id="KW-0812">Transmembrane</keyword>
<evidence type="ECO:0000256" key="9">
    <source>
        <dbReference type="ARBA" id="ARBA00023157"/>
    </source>
</evidence>
<evidence type="ECO:0000313" key="19">
    <source>
        <dbReference type="RefSeq" id="XP_022417661.1"/>
    </source>
</evidence>
<dbReference type="PANTHER" id="PTHR20859:SF51">
    <property type="entry name" value="INTERLEUKIN-22 RECEPTOR SUBUNIT ALPHA-2"/>
    <property type="match status" value="1"/>
</dbReference>
<comment type="function">
    <text evidence="11">Receptor for IL22. Binds to IL22, prevents interaction with the functional IL-22R complex and blocks the activity of IL22 (in vitro). May play an important role as an IL22 antagonist in the regulation of inflammatory responses.</text>
</comment>
<feature type="domain" description="Fibronectin type-III" evidence="16">
    <location>
        <begin position="108"/>
        <end position="202"/>
    </location>
</feature>
<dbReference type="InterPro" id="IPR036116">
    <property type="entry name" value="FN3_sf"/>
</dbReference>
<evidence type="ECO:0000256" key="14">
    <source>
        <dbReference type="ARBA" id="ARBA00080921"/>
    </source>
</evidence>
<dbReference type="Pfam" id="PF01108">
    <property type="entry name" value="Tissue_fac"/>
    <property type="match status" value="1"/>
</dbReference>
<evidence type="ECO:0000256" key="3">
    <source>
        <dbReference type="ARBA" id="ARBA00005399"/>
    </source>
</evidence>
<evidence type="ECO:0000313" key="18">
    <source>
        <dbReference type="Proteomes" id="UP000248483"/>
    </source>
</evidence>
<dbReference type="STRING" id="9749.A0A2Y9M9E1"/>